<gene>
    <name evidence="2" type="ORF">TrRE_jg10252</name>
</gene>
<dbReference type="Pfam" id="PF00134">
    <property type="entry name" value="Cyclin_N"/>
    <property type="match status" value="1"/>
</dbReference>
<evidence type="ECO:0000259" key="1">
    <source>
        <dbReference type="Pfam" id="PF00134"/>
    </source>
</evidence>
<dbReference type="Gene3D" id="1.10.472.10">
    <property type="entry name" value="Cyclin-like"/>
    <property type="match status" value="1"/>
</dbReference>
<protein>
    <recommendedName>
        <fullName evidence="1">Cyclin N-terminal domain-containing protein</fullName>
    </recommendedName>
</protein>
<dbReference type="EMBL" id="BRXZ01002538">
    <property type="protein sequence ID" value="GMH64414.1"/>
    <property type="molecule type" value="Genomic_DNA"/>
</dbReference>
<organism evidence="2 3">
    <name type="scientific">Triparma retinervis</name>
    <dbReference type="NCBI Taxonomy" id="2557542"/>
    <lineage>
        <taxon>Eukaryota</taxon>
        <taxon>Sar</taxon>
        <taxon>Stramenopiles</taxon>
        <taxon>Ochrophyta</taxon>
        <taxon>Bolidophyceae</taxon>
        <taxon>Parmales</taxon>
        <taxon>Triparmaceae</taxon>
        <taxon>Triparma</taxon>
    </lineage>
</organism>
<dbReference type="AlphaFoldDB" id="A0A9W7E1D6"/>
<feature type="domain" description="Cyclin N-terminal" evidence="1">
    <location>
        <begin position="24"/>
        <end position="131"/>
    </location>
</feature>
<evidence type="ECO:0000313" key="3">
    <source>
        <dbReference type="Proteomes" id="UP001165082"/>
    </source>
</evidence>
<dbReference type="InterPro" id="IPR006671">
    <property type="entry name" value="Cyclin_N"/>
</dbReference>
<comment type="caution">
    <text evidence="2">The sequence shown here is derived from an EMBL/GenBank/DDBJ whole genome shotgun (WGS) entry which is preliminary data.</text>
</comment>
<dbReference type="SUPFAM" id="SSF47954">
    <property type="entry name" value="Cyclin-like"/>
    <property type="match status" value="1"/>
</dbReference>
<sequence length="132" mass="14878">MIVDMIVLNAYAIPSTTEFDQFYAPMIDWYTQIADHYRYARNITSIATNLLMRFAALHEFDNVLSPLHHAFSSSSKHLKRSFQLTAMSAFLLASKVAGEYGMTPVILSGLSRGLFTKEDIVRGEEAILEGLR</sequence>
<reference evidence="2" key="1">
    <citation type="submission" date="2022-07" db="EMBL/GenBank/DDBJ databases">
        <title>Genome analysis of Parmales, a sister group of diatoms, reveals the evolutionary specialization of diatoms from phago-mixotrophs to photoautotrophs.</title>
        <authorList>
            <person name="Ban H."/>
            <person name="Sato S."/>
            <person name="Yoshikawa S."/>
            <person name="Kazumasa Y."/>
            <person name="Nakamura Y."/>
            <person name="Ichinomiya M."/>
            <person name="Saitoh K."/>
            <person name="Sato N."/>
            <person name="Blanc-Mathieu R."/>
            <person name="Endo H."/>
            <person name="Kuwata A."/>
            <person name="Ogata H."/>
        </authorList>
    </citation>
    <scope>NUCLEOTIDE SEQUENCE</scope>
</reference>
<keyword evidence="3" id="KW-1185">Reference proteome</keyword>
<dbReference type="Proteomes" id="UP001165082">
    <property type="component" value="Unassembled WGS sequence"/>
</dbReference>
<proteinExistence type="predicted"/>
<accession>A0A9W7E1D6</accession>
<dbReference type="InterPro" id="IPR036915">
    <property type="entry name" value="Cyclin-like_sf"/>
</dbReference>
<dbReference type="OrthoDB" id="64224at2759"/>
<evidence type="ECO:0000313" key="2">
    <source>
        <dbReference type="EMBL" id="GMH64414.1"/>
    </source>
</evidence>
<name>A0A9W7E1D6_9STRA</name>